<accession>A0A9P8Q591</accession>
<dbReference type="Proteomes" id="UP000774326">
    <property type="component" value="Unassembled WGS sequence"/>
</dbReference>
<name>A0A9P8Q591_WICPI</name>
<reference evidence="1" key="2">
    <citation type="submission" date="2021-01" db="EMBL/GenBank/DDBJ databases">
        <authorList>
            <person name="Schikora-Tamarit M.A."/>
        </authorList>
    </citation>
    <scope>NUCLEOTIDE SEQUENCE</scope>
    <source>
        <strain evidence="1">CBS2887</strain>
    </source>
</reference>
<keyword evidence="2" id="KW-1185">Reference proteome</keyword>
<sequence length="103" mass="11442">MFTFKIHSWSNLTRSNLVASKLSVLKFARSSFFHSFTVGGLLNGKFLSSWIRQKPKFLMPKSIARITNDSPFKGLAADKGDGNCKDVTAFAILSHFTPETADL</sequence>
<gene>
    <name evidence="1" type="ORF">WICPIJ_004789</name>
</gene>
<proteinExistence type="predicted"/>
<organism evidence="1 2">
    <name type="scientific">Wickerhamomyces pijperi</name>
    <name type="common">Yeast</name>
    <name type="synonym">Pichia pijperi</name>
    <dbReference type="NCBI Taxonomy" id="599730"/>
    <lineage>
        <taxon>Eukaryota</taxon>
        <taxon>Fungi</taxon>
        <taxon>Dikarya</taxon>
        <taxon>Ascomycota</taxon>
        <taxon>Saccharomycotina</taxon>
        <taxon>Saccharomycetes</taxon>
        <taxon>Phaffomycetales</taxon>
        <taxon>Wickerhamomycetaceae</taxon>
        <taxon>Wickerhamomyces</taxon>
    </lineage>
</organism>
<evidence type="ECO:0000313" key="2">
    <source>
        <dbReference type="Proteomes" id="UP000774326"/>
    </source>
</evidence>
<dbReference type="EMBL" id="JAEUBG010002653">
    <property type="protein sequence ID" value="KAH3684232.1"/>
    <property type="molecule type" value="Genomic_DNA"/>
</dbReference>
<reference evidence="1" key="1">
    <citation type="journal article" date="2021" name="Open Biol.">
        <title>Shared evolutionary footprints suggest mitochondrial oxidative damage underlies multiple complex I losses in fungi.</title>
        <authorList>
            <person name="Schikora-Tamarit M.A."/>
            <person name="Marcet-Houben M."/>
            <person name="Nosek J."/>
            <person name="Gabaldon T."/>
        </authorList>
    </citation>
    <scope>NUCLEOTIDE SEQUENCE</scope>
    <source>
        <strain evidence="1">CBS2887</strain>
    </source>
</reference>
<dbReference type="AlphaFoldDB" id="A0A9P8Q591"/>
<comment type="caution">
    <text evidence="1">The sequence shown here is derived from an EMBL/GenBank/DDBJ whole genome shotgun (WGS) entry which is preliminary data.</text>
</comment>
<protein>
    <submittedName>
        <fullName evidence="1">Uncharacterized protein</fullName>
    </submittedName>
</protein>
<evidence type="ECO:0000313" key="1">
    <source>
        <dbReference type="EMBL" id="KAH3684232.1"/>
    </source>
</evidence>